<dbReference type="Pfam" id="PF07735">
    <property type="entry name" value="FBA_2"/>
    <property type="match status" value="1"/>
</dbReference>
<organism evidence="2 3">
    <name type="scientific">Caenorhabditis nigoni</name>
    <dbReference type="NCBI Taxonomy" id="1611254"/>
    <lineage>
        <taxon>Eukaryota</taxon>
        <taxon>Metazoa</taxon>
        <taxon>Ecdysozoa</taxon>
        <taxon>Nematoda</taxon>
        <taxon>Chromadorea</taxon>
        <taxon>Rhabditida</taxon>
        <taxon>Rhabditina</taxon>
        <taxon>Rhabditomorpha</taxon>
        <taxon>Rhabditoidea</taxon>
        <taxon>Rhabditidae</taxon>
        <taxon>Peloderinae</taxon>
        <taxon>Caenorhabditis</taxon>
    </lineage>
</organism>
<evidence type="ECO:0000313" key="3">
    <source>
        <dbReference type="Proteomes" id="UP000230233"/>
    </source>
</evidence>
<reference evidence="3" key="1">
    <citation type="submission" date="2017-10" db="EMBL/GenBank/DDBJ databases">
        <title>Rapid genome shrinkage in a self-fertile nematode reveals novel sperm competition proteins.</title>
        <authorList>
            <person name="Yin D."/>
            <person name="Schwarz E.M."/>
            <person name="Thomas C.G."/>
            <person name="Felde R.L."/>
            <person name="Korf I.F."/>
            <person name="Cutter A.D."/>
            <person name="Schartner C.M."/>
            <person name="Ralston E.J."/>
            <person name="Meyer B.J."/>
            <person name="Haag E.S."/>
        </authorList>
    </citation>
    <scope>NUCLEOTIDE SEQUENCE [LARGE SCALE GENOMIC DNA]</scope>
    <source>
        <strain evidence="3">JU1422</strain>
    </source>
</reference>
<dbReference type="PANTHER" id="PTHR22899:SF0">
    <property type="entry name" value="F-BOX ASSOCIATED DOMAIN-CONTAINING PROTEIN-RELATED"/>
    <property type="match status" value="1"/>
</dbReference>
<comment type="caution">
    <text evidence="2">The sequence shown here is derived from an EMBL/GenBank/DDBJ whole genome shotgun (WGS) entry which is preliminary data.</text>
</comment>
<protein>
    <recommendedName>
        <fullName evidence="1">F-box domain-containing protein</fullName>
    </recommendedName>
</protein>
<evidence type="ECO:0000313" key="2">
    <source>
        <dbReference type="EMBL" id="PIC30286.1"/>
    </source>
</evidence>
<dbReference type="AlphaFoldDB" id="A0A2G5TTI3"/>
<dbReference type="InterPro" id="IPR012885">
    <property type="entry name" value="F-box_Sdz-33"/>
</dbReference>
<feature type="domain" description="F-box" evidence="1">
    <location>
        <begin position="2"/>
        <end position="57"/>
    </location>
</feature>
<proteinExistence type="predicted"/>
<dbReference type="Proteomes" id="UP000230233">
    <property type="component" value="Chromosome V"/>
</dbReference>
<dbReference type="EMBL" id="PDUG01000005">
    <property type="protein sequence ID" value="PIC30286.1"/>
    <property type="molecule type" value="Genomic_DNA"/>
</dbReference>
<dbReference type="PROSITE" id="PS50181">
    <property type="entry name" value="FBOX"/>
    <property type="match status" value="1"/>
</dbReference>
<sequence length="299" mass="35181">MPIRLLSLPFDDLEYVIDSMDVRALIALSLCSKQAKNLVQNSNREIQCLSAKVYKNLIRLTVYELPSEKEYDFVLRDDSTIKVHLRKKVKVWRKEGFTQSDWMAHFLSLSEDSMVSMVEIHNVDSITYLDTVKQMIPKCEILEITANCSNETTKMAFMKLSSIAEEKVEVARNPSNHEFRISEYLTLNLRGVIFKDYNNVFELKLEDLLMANVAYITVREAKITDKELNRFLKLWMKGNHTFYRPEYIKLCTEKRINREEVFKGFEYARVNSRLQLERADGKKLFIWILGRDAIFEFRG</sequence>
<dbReference type="PANTHER" id="PTHR22899">
    <property type="entry name" value="CYCLIN-RELATED F-BOX FAMILY"/>
    <property type="match status" value="1"/>
</dbReference>
<evidence type="ECO:0000259" key="1">
    <source>
        <dbReference type="PROSITE" id="PS50181"/>
    </source>
</evidence>
<gene>
    <name evidence="2" type="primary">Cnig_chr_V.g21582</name>
    <name evidence="2" type="ORF">B9Z55_021582</name>
</gene>
<name>A0A2G5TTI3_9PELO</name>
<dbReference type="InterPro" id="IPR001810">
    <property type="entry name" value="F-box_dom"/>
</dbReference>
<dbReference type="InterPro" id="IPR053222">
    <property type="entry name" value="Zygotic_Embryogenesis-Asso"/>
</dbReference>
<accession>A0A2G5TTI3</accession>
<dbReference type="Pfam" id="PF00646">
    <property type="entry name" value="F-box"/>
    <property type="match status" value="1"/>
</dbReference>
<keyword evidence="3" id="KW-1185">Reference proteome</keyword>